<evidence type="ECO:0000256" key="1">
    <source>
        <dbReference type="SAM" id="Phobius"/>
    </source>
</evidence>
<keyword evidence="1" id="KW-0472">Membrane</keyword>
<protein>
    <recommendedName>
        <fullName evidence="4">DUF5673 domain-containing protein</fullName>
    </recommendedName>
</protein>
<evidence type="ECO:0000313" key="3">
    <source>
        <dbReference type="Proteomes" id="UP000179352"/>
    </source>
</evidence>
<gene>
    <name evidence="2" type="ORF">A3A01_02645</name>
</gene>
<dbReference type="Proteomes" id="UP000179352">
    <property type="component" value="Unassembled WGS sequence"/>
</dbReference>
<dbReference type="STRING" id="1801770.A3A01_02645"/>
<evidence type="ECO:0008006" key="4">
    <source>
        <dbReference type="Google" id="ProtNLM"/>
    </source>
</evidence>
<keyword evidence="1" id="KW-1133">Transmembrane helix</keyword>
<feature type="transmembrane region" description="Helical" evidence="1">
    <location>
        <begin position="46"/>
        <end position="62"/>
    </location>
</feature>
<dbReference type="AlphaFoldDB" id="A0A1F6WWB4"/>
<keyword evidence="1" id="KW-0812">Transmembrane</keyword>
<sequence>MNELNEGLEWSALEYEEKERSNDWFWALGIIVATSGATAFIYNNYFFAILLVLSGVLLWIFAKKKPSLISYGLDEKGLRVGDRIYLYENIKAFCVQTNSKDGVEKKPILFIRSERIFIPVIGVPIESLWSEKIRNVMLSKNIKEEEMQEHLSEKIMETLGF</sequence>
<organism evidence="2 3">
    <name type="scientific">Candidatus Nomurabacteria bacterium RIFCSPLOWO2_01_FULL_39_17</name>
    <dbReference type="NCBI Taxonomy" id="1801770"/>
    <lineage>
        <taxon>Bacteria</taxon>
        <taxon>Candidatus Nomuraibacteriota</taxon>
    </lineage>
</organism>
<name>A0A1F6WWB4_9BACT</name>
<comment type="caution">
    <text evidence="2">The sequence shown here is derived from an EMBL/GenBank/DDBJ whole genome shotgun (WGS) entry which is preliminary data.</text>
</comment>
<proteinExistence type="predicted"/>
<accession>A0A1F6WWB4</accession>
<reference evidence="2 3" key="1">
    <citation type="journal article" date="2016" name="Nat. Commun.">
        <title>Thousands of microbial genomes shed light on interconnected biogeochemical processes in an aquifer system.</title>
        <authorList>
            <person name="Anantharaman K."/>
            <person name="Brown C.T."/>
            <person name="Hug L.A."/>
            <person name="Sharon I."/>
            <person name="Castelle C.J."/>
            <person name="Probst A.J."/>
            <person name="Thomas B.C."/>
            <person name="Singh A."/>
            <person name="Wilkins M.J."/>
            <person name="Karaoz U."/>
            <person name="Brodie E.L."/>
            <person name="Williams K.H."/>
            <person name="Hubbard S.S."/>
            <person name="Banfield J.F."/>
        </authorList>
    </citation>
    <scope>NUCLEOTIDE SEQUENCE [LARGE SCALE GENOMIC DNA]</scope>
</reference>
<dbReference type="EMBL" id="MFUU01000009">
    <property type="protein sequence ID" value="OGI86176.1"/>
    <property type="molecule type" value="Genomic_DNA"/>
</dbReference>
<feature type="transmembrane region" description="Helical" evidence="1">
    <location>
        <begin position="24"/>
        <end position="40"/>
    </location>
</feature>
<evidence type="ECO:0000313" key="2">
    <source>
        <dbReference type="EMBL" id="OGI86176.1"/>
    </source>
</evidence>